<protein>
    <submittedName>
        <fullName evidence="2">6174_t:CDS:1</fullName>
    </submittedName>
</protein>
<dbReference type="EMBL" id="CAJVPL010018353">
    <property type="protein sequence ID" value="CAG8701718.1"/>
    <property type="molecule type" value="Genomic_DNA"/>
</dbReference>
<feature type="non-terminal residue" evidence="2">
    <location>
        <position position="1"/>
    </location>
</feature>
<gene>
    <name evidence="2" type="ORF">AGERDE_LOCUS13544</name>
</gene>
<dbReference type="SUPFAM" id="SSF54695">
    <property type="entry name" value="POZ domain"/>
    <property type="match status" value="1"/>
</dbReference>
<dbReference type="PANTHER" id="PTHR46306">
    <property type="entry name" value="BTB/POZ DOMAIN-CONTAINING PROTEIN 9"/>
    <property type="match status" value="1"/>
</dbReference>
<dbReference type="Gene3D" id="3.30.710.10">
    <property type="entry name" value="Potassium Channel Kv1.1, Chain A"/>
    <property type="match status" value="1"/>
</dbReference>
<accession>A0A9N9HRC6</accession>
<keyword evidence="3" id="KW-1185">Reference proteome</keyword>
<dbReference type="AlphaFoldDB" id="A0A9N9HRC6"/>
<dbReference type="Pfam" id="PF00651">
    <property type="entry name" value="BTB"/>
    <property type="match status" value="1"/>
</dbReference>
<sequence length="145" mass="16707">NGIFLMDKPNIRPIVFGKILGYIYTGDVFLSLENEDVLEILIAADELILEALIDSIQDYLISEGVNWIKENFIKVRQVVSRLESCKKISKTCDVIIETEPKIIFKSKMSLTIDKDLLISLLKREDLDMKEIKIWDFLVKWGIAQS</sequence>
<dbReference type="OrthoDB" id="298084at2759"/>
<feature type="domain" description="BTB" evidence="1">
    <location>
        <begin position="9"/>
        <end position="62"/>
    </location>
</feature>
<dbReference type="GO" id="GO:0005737">
    <property type="term" value="C:cytoplasm"/>
    <property type="evidence" value="ECO:0007669"/>
    <property type="project" value="TreeGrafter"/>
</dbReference>
<comment type="caution">
    <text evidence="2">The sequence shown here is derived from an EMBL/GenBank/DDBJ whole genome shotgun (WGS) entry which is preliminary data.</text>
</comment>
<dbReference type="InterPro" id="IPR052407">
    <property type="entry name" value="BTB_POZ_domain_cont_9"/>
</dbReference>
<proteinExistence type="predicted"/>
<dbReference type="Gene3D" id="1.25.40.420">
    <property type="match status" value="1"/>
</dbReference>
<reference evidence="2" key="1">
    <citation type="submission" date="2021-06" db="EMBL/GenBank/DDBJ databases">
        <authorList>
            <person name="Kallberg Y."/>
            <person name="Tangrot J."/>
            <person name="Rosling A."/>
        </authorList>
    </citation>
    <scope>NUCLEOTIDE SEQUENCE</scope>
    <source>
        <strain evidence="2">MT106</strain>
    </source>
</reference>
<feature type="non-terminal residue" evidence="2">
    <location>
        <position position="145"/>
    </location>
</feature>
<dbReference type="InterPro" id="IPR000210">
    <property type="entry name" value="BTB/POZ_dom"/>
</dbReference>
<name>A0A9N9HRC6_9GLOM</name>
<organism evidence="2 3">
    <name type="scientific">Ambispora gerdemannii</name>
    <dbReference type="NCBI Taxonomy" id="144530"/>
    <lineage>
        <taxon>Eukaryota</taxon>
        <taxon>Fungi</taxon>
        <taxon>Fungi incertae sedis</taxon>
        <taxon>Mucoromycota</taxon>
        <taxon>Glomeromycotina</taxon>
        <taxon>Glomeromycetes</taxon>
        <taxon>Archaeosporales</taxon>
        <taxon>Ambisporaceae</taxon>
        <taxon>Ambispora</taxon>
    </lineage>
</organism>
<dbReference type="PANTHER" id="PTHR46306:SF1">
    <property type="entry name" value="BTB_POZ DOMAIN-CONTAINING PROTEIN 9"/>
    <property type="match status" value="1"/>
</dbReference>
<evidence type="ECO:0000313" key="2">
    <source>
        <dbReference type="EMBL" id="CAG8701718.1"/>
    </source>
</evidence>
<dbReference type="InterPro" id="IPR011333">
    <property type="entry name" value="SKP1/BTB/POZ_sf"/>
</dbReference>
<evidence type="ECO:0000313" key="3">
    <source>
        <dbReference type="Proteomes" id="UP000789831"/>
    </source>
</evidence>
<evidence type="ECO:0000259" key="1">
    <source>
        <dbReference type="Pfam" id="PF00651"/>
    </source>
</evidence>
<dbReference type="Proteomes" id="UP000789831">
    <property type="component" value="Unassembled WGS sequence"/>
</dbReference>